<feature type="transmembrane region" description="Helical" evidence="1">
    <location>
        <begin position="20"/>
        <end position="39"/>
    </location>
</feature>
<name>A0A167NJS5_PHYB8</name>
<feature type="transmembrane region" description="Helical" evidence="1">
    <location>
        <begin position="161"/>
        <end position="186"/>
    </location>
</feature>
<dbReference type="OrthoDB" id="2398617at2759"/>
<dbReference type="VEuPathDB" id="FungiDB:PHYBLDRAFT_166063"/>
<dbReference type="AlphaFoldDB" id="A0A167NJS5"/>
<reference evidence="3" key="1">
    <citation type="submission" date="2015-06" db="EMBL/GenBank/DDBJ databases">
        <title>Expansion of signal transduction pathways in fungi by whole-genome duplication.</title>
        <authorList>
            <consortium name="DOE Joint Genome Institute"/>
            <person name="Corrochano L.M."/>
            <person name="Kuo A."/>
            <person name="Marcet-Houben M."/>
            <person name="Polaino S."/>
            <person name="Salamov A."/>
            <person name="Villalobos J.M."/>
            <person name="Alvarez M.I."/>
            <person name="Avalos J."/>
            <person name="Benito E.P."/>
            <person name="Benoit I."/>
            <person name="Burger G."/>
            <person name="Camino L.P."/>
            <person name="Canovas D."/>
            <person name="Cerda-Olmedo E."/>
            <person name="Cheng J.-F."/>
            <person name="Dominguez A."/>
            <person name="Elias M."/>
            <person name="Eslava A.P."/>
            <person name="Glaser F."/>
            <person name="Grimwood J."/>
            <person name="Gutierrez G."/>
            <person name="Heitman J."/>
            <person name="Henrissat B."/>
            <person name="Iturriaga E.A."/>
            <person name="Lang B.F."/>
            <person name="Lavin J.L."/>
            <person name="Lee S."/>
            <person name="Li W."/>
            <person name="Lindquist E."/>
            <person name="Lopez-Garcia S."/>
            <person name="Luque E.M."/>
            <person name="Marcos A.T."/>
            <person name="Martin J."/>
            <person name="McCluskey K."/>
            <person name="Medina H.R."/>
            <person name="Miralles-Duran A."/>
            <person name="Miyazaki A."/>
            <person name="Munoz-Torres E."/>
            <person name="Oguiza J.A."/>
            <person name="Ohm R."/>
            <person name="Olmedo M."/>
            <person name="Orejas M."/>
            <person name="Ortiz-Castellanos L."/>
            <person name="Pisabarro A.G."/>
            <person name="Rodriguez-Romero J."/>
            <person name="Ruiz-Herrera J."/>
            <person name="Ruiz-Vazquez R."/>
            <person name="Sanz C."/>
            <person name="Schackwitz W."/>
            <person name="Schmutz J."/>
            <person name="Shahriari M."/>
            <person name="Shelest E."/>
            <person name="Silva-Franco F."/>
            <person name="Soanes D."/>
            <person name="Syed K."/>
            <person name="Tagua V.G."/>
            <person name="Talbot N.J."/>
            <person name="Thon M."/>
            <person name="De vries R.P."/>
            <person name="Wiebenga A."/>
            <person name="Yadav J.S."/>
            <person name="Braun E.L."/>
            <person name="Baker S."/>
            <person name="Garre V."/>
            <person name="Horwitz B."/>
            <person name="Torres-Martinez S."/>
            <person name="Idnurm A."/>
            <person name="Herrera-Estrella A."/>
            <person name="Gabaldon T."/>
            <person name="Grigoriev I.V."/>
        </authorList>
    </citation>
    <scope>NUCLEOTIDE SEQUENCE [LARGE SCALE GENOMIC DNA]</scope>
    <source>
        <strain evidence="3">NRRL 1555(-)</strain>
    </source>
</reference>
<protein>
    <submittedName>
        <fullName evidence="2">Uncharacterized protein</fullName>
    </submittedName>
</protein>
<dbReference type="InParanoid" id="A0A167NJS5"/>
<dbReference type="EMBL" id="KV440976">
    <property type="protein sequence ID" value="OAD76090.1"/>
    <property type="molecule type" value="Genomic_DNA"/>
</dbReference>
<feature type="transmembrane region" description="Helical" evidence="1">
    <location>
        <begin position="206"/>
        <end position="229"/>
    </location>
</feature>
<dbReference type="RefSeq" id="XP_018294130.1">
    <property type="nucleotide sequence ID" value="XM_018435358.1"/>
</dbReference>
<keyword evidence="3" id="KW-1185">Reference proteome</keyword>
<sequence length="238" mass="25802">MATKTNYFIPKVRPSRLNYLGLLFSLIGFVLVILCLSGGHSKAGQSLHFLKITDNPPSQLAVTYGWRGYCINDKTWQCKTDDSMMVVPFDVAVSDMLNGTYPELFENAIPQDPDLNPLAGPNPPHDPKIFAAAVLCLLCGGSGLTLGLLRTMGRGFEDKHYGRGFLCCAAAVLALLLVAECSVMYANAATQLTREYPQLIATQGPGLPMMGVAFGSFVLAGFCFLQGCFSKEDSYRPI</sequence>
<dbReference type="GeneID" id="28996264"/>
<proteinExistence type="predicted"/>
<accession>A0A167NJS5</accession>
<keyword evidence="1" id="KW-0812">Transmembrane</keyword>
<keyword evidence="1" id="KW-1133">Transmembrane helix</keyword>
<evidence type="ECO:0000313" key="3">
    <source>
        <dbReference type="Proteomes" id="UP000077315"/>
    </source>
</evidence>
<evidence type="ECO:0000256" key="1">
    <source>
        <dbReference type="SAM" id="Phobius"/>
    </source>
</evidence>
<organism evidence="2 3">
    <name type="scientific">Phycomyces blakesleeanus (strain ATCC 8743b / DSM 1359 / FGSC 10004 / NBRC 33097 / NRRL 1555)</name>
    <dbReference type="NCBI Taxonomy" id="763407"/>
    <lineage>
        <taxon>Eukaryota</taxon>
        <taxon>Fungi</taxon>
        <taxon>Fungi incertae sedis</taxon>
        <taxon>Mucoromycota</taxon>
        <taxon>Mucoromycotina</taxon>
        <taxon>Mucoromycetes</taxon>
        <taxon>Mucorales</taxon>
        <taxon>Phycomycetaceae</taxon>
        <taxon>Phycomyces</taxon>
    </lineage>
</organism>
<feature type="transmembrane region" description="Helical" evidence="1">
    <location>
        <begin position="129"/>
        <end position="149"/>
    </location>
</feature>
<gene>
    <name evidence="2" type="ORF">PHYBLDRAFT_166063</name>
</gene>
<keyword evidence="1" id="KW-0472">Membrane</keyword>
<evidence type="ECO:0000313" key="2">
    <source>
        <dbReference type="EMBL" id="OAD76090.1"/>
    </source>
</evidence>
<dbReference type="Proteomes" id="UP000077315">
    <property type="component" value="Unassembled WGS sequence"/>
</dbReference>